<feature type="compositionally biased region" description="Basic and acidic residues" evidence="1">
    <location>
        <begin position="68"/>
        <end position="80"/>
    </location>
</feature>
<reference evidence="2 3" key="1">
    <citation type="journal article" date="2018" name="Evol. Lett.">
        <title>Horizontal gene cluster transfer increased hallucinogenic mushroom diversity.</title>
        <authorList>
            <person name="Reynolds H.T."/>
            <person name="Vijayakumar V."/>
            <person name="Gluck-Thaler E."/>
            <person name="Korotkin H.B."/>
            <person name="Matheny P.B."/>
            <person name="Slot J.C."/>
        </authorList>
    </citation>
    <scope>NUCLEOTIDE SEQUENCE [LARGE SCALE GENOMIC DNA]</scope>
    <source>
        <strain evidence="2 3">2631</strain>
    </source>
</reference>
<dbReference type="InParanoid" id="A0A409XHX3"/>
<keyword evidence="3" id="KW-1185">Reference proteome</keyword>
<organism evidence="2 3">
    <name type="scientific">Psilocybe cyanescens</name>
    <dbReference type="NCBI Taxonomy" id="93625"/>
    <lineage>
        <taxon>Eukaryota</taxon>
        <taxon>Fungi</taxon>
        <taxon>Dikarya</taxon>
        <taxon>Basidiomycota</taxon>
        <taxon>Agaricomycotina</taxon>
        <taxon>Agaricomycetes</taxon>
        <taxon>Agaricomycetidae</taxon>
        <taxon>Agaricales</taxon>
        <taxon>Agaricineae</taxon>
        <taxon>Strophariaceae</taxon>
        <taxon>Psilocybe</taxon>
    </lineage>
</organism>
<name>A0A409XHX3_PSICY</name>
<dbReference type="AlphaFoldDB" id="A0A409XHX3"/>
<gene>
    <name evidence="2" type="ORF">CVT25_007767</name>
</gene>
<dbReference type="Proteomes" id="UP000283269">
    <property type="component" value="Unassembled WGS sequence"/>
</dbReference>
<evidence type="ECO:0000313" key="2">
    <source>
        <dbReference type="EMBL" id="PPQ90365.1"/>
    </source>
</evidence>
<protein>
    <submittedName>
        <fullName evidence="2">Uncharacterized protein</fullName>
    </submittedName>
</protein>
<sequence length="189" mass="21528">MSIMFPPIDPMSGTPPALTREQDEGMGMDVELDLETGPNYEMEVPRNKGKQKAVELVEGDYEDDGDEGRDNDRNRLEKGKGKEINYNDEVIDERDRELHRIHAMIDRGELEAASREVFSAPMLRFLENARMGFINTVPSVSEVSEDWPGEGLEAGMRPEHLTPSYWQVHPSSIRDSYGHLLNPQSYTFE</sequence>
<dbReference type="OrthoDB" id="10673234at2759"/>
<feature type="compositionally biased region" description="Acidic residues" evidence="1">
    <location>
        <begin position="57"/>
        <end position="67"/>
    </location>
</feature>
<accession>A0A409XHX3</accession>
<feature type="region of interest" description="Disordered" evidence="1">
    <location>
        <begin position="1"/>
        <end position="22"/>
    </location>
</feature>
<feature type="region of interest" description="Disordered" evidence="1">
    <location>
        <begin position="38"/>
        <end position="80"/>
    </location>
</feature>
<evidence type="ECO:0000256" key="1">
    <source>
        <dbReference type="SAM" id="MobiDB-lite"/>
    </source>
</evidence>
<comment type="caution">
    <text evidence="2">The sequence shown here is derived from an EMBL/GenBank/DDBJ whole genome shotgun (WGS) entry which is preliminary data.</text>
</comment>
<dbReference type="EMBL" id="NHYD01001644">
    <property type="protein sequence ID" value="PPQ90365.1"/>
    <property type="molecule type" value="Genomic_DNA"/>
</dbReference>
<evidence type="ECO:0000313" key="3">
    <source>
        <dbReference type="Proteomes" id="UP000283269"/>
    </source>
</evidence>
<proteinExistence type="predicted"/>